<evidence type="ECO:0000259" key="4">
    <source>
        <dbReference type="Pfam" id="PF01397"/>
    </source>
</evidence>
<evidence type="ECO:0000256" key="2">
    <source>
        <dbReference type="ARBA" id="ARBA00001946"/>
    </source>
</evidence>
<proteinExistence type="predicted"/>
<dbReference type="SFLD" id="SFLDG01019">
    <property type="entry name" value="Terpene_Cyclase_Like_1_C_Termi"/>
    <property type="match status" value="1"/>
</dbReference>
<dbReference type="STRING" id="200361.A0A453T2C2"/>
<dbReference type="Gene3D" id="1.50.10.130">
    <property type="entry name" value="Terpene synthase, N-terminal domain"/>
    <property type="match status" value="1"/>
</dbReference>
<dbReference type="InterPro" id="IPR034741">
    <property type="entry name" value="Terpene_cyclase-like_1_C"/>
</dbReference>
<comment type="cofactor">
    <cofactor evidence="2">
        <name>Mg(2+)</name>
        <dbReference type="ChEBI" id="CHEBI:18420"/>
    </cofactor>
</comment>
<dbReference type="InterPro" id="IPR005630">
    <property type="entry name" value="Terpene_synthase_metal-bd"/>
</dbReference>
<dbReference type="Gramene" id="AET7Gv21202400.1">
    <property type="protein sequence ID" value="AET7Gv21202400.1"/>
    <property type="gene ID" value="AET7Gv21202400"/>
</dbReference>
<evidence type="ECO:0000256" key="1">
    <source>
        <dbReference type="ARBA" id="ARBA00001936"/>
    </source>
</evidence>
<reference evidence="6" key="3">
    <citation type="journal article" date="2017" name="Nature">
        <title>Genome sequence of the progenitor of the wheat D genome Aegilops tauschii.</title>
        <authorList>
            <person name="Luo M.C."/>
            <person name="Gu Y.Q."/>
            <person name="Puiu D."/>
            <person name="Wang H."/>
            <person name="Twardziok S.O."/>
            <person name="Deal K.R."/>
            <person name="Huo N."/>
            <person name="Zhu T."/>
            <person name="Wang L."/>
            <person name="Wang Y."/>
            <person name="McGuire P.E."/>
            <person name="Liu S."/>
            <person name="Long H."/>
            <person name="Ramasamy R.K."/>
            <person name="Rodriguez J.C."/>
            <person name="Van S.L."/>
            <person name="Yuan L."/>
            <person name="Wang Z."/>
            <person name="Xia Z."/>
            <person name="Xiao L."/>
            <person name="Anderson O.D."/>
            <person name="Ouyang S."/>
            <person name="Liang Y."/>
            <person name="Zimin A.V."/>
            <person name="Pertea G."/>
            <person name="Qi P."/>
            <person name="Bennetzen J.L."/>
            <person name="Dai X."/>
            <person name="Dawson M.W."/>
            <person name="Muller H.G."/>
            <person name="Kugler K."/>
            <person name="Rivarola-Duarte L."/>
            <person name="Spannagl M."/>
            <person name="Mayer K.F.X."/>
            <person name="Lu F.H."/>
            <person name="Bevan M.W."/>
            <person name="Leroy P."/>
            <person name="Li P."/>
            <person name="You F.M."/>
            <person name="Sun Q."/>
            <person name="Liu Z."/>
            <person name="Lyons E."/>
            <person name="Wicker T."/>
            <person name="Salzberg S.L."/>
            <person name="Devos K.M."/>
            <person name="Dvorak J."/>
        </authorList>
    </citation>
    <scope>NUCLEOTIDE SEQUENCE [LARGE SCALE GENOMIC DNA]</scope>
    <source>
        <strain evidence="6">cv. AL8/78</strain>
    </source>
</reference>
<dbReference type="GO" id="GO:0010333">
    <property type="term" value="F:terpene synthase activity"/>
    <property type="evidence" value="ECO:0007669"/>
    <property type="project" value="InterPro"/>
</dbReference>
<reference evidence="6" key="4">
    <citation type="submission" date="2019-03" db="UniProtKB">
        <authorList>
            <consortium name="EnsemblPlants"/>
        </authorList>
    </citation>
    <scope>IDENTIFICATION</scope>
</reference>
<dbReference type="EnsemblPlants" id="AET7Gv21202400.1">
    <property type="protein sequence ID" value="AET7Gv21202400.1"/>
    <property type="gene ID" value="AET7Gv21202400"/>
</dbReference>
<dbReference type="GO" id="GO:0016102">
    <property type="term" value="P:diterpenoid biosynthetic process"/>
    <property type="evidence" value="ECO:0007669"/>
    <property type="project" value="InterPro"/>
</dbReference>
<accession>A0A453T2C2</accession>
<dbReference type="Proteomes" id="UP000015105">
    <property type="component" value="Chromosome 7D"/>
</dbReference>
<evidence type="ECO:0000313" key="7">
    <source>
        <dbReference type="Proteomes" id="UP000015105"/>
    </source>
</evidence>
<dbReference type="InterPro" id="IPR050148">
    <property type="entry name" value="Terpene_synthase-like"/>
</dbReference>
<dbReference type="Pfam" id="PF03936">
    <property type="entry name" value="Terpene_synth_C"/>
    <property type="match status" value="1"/>
</dbReference>
<dbReference type="AlphaFoldDB" id="A0A453T2C2"/>
<reference evidence="6" key="5">
    <citation type="journal article" date="2021" name="G3 (Bethesda)">
        <title>Aegilops tauschii genome assembly Aet v5.0 features greater sequence contiguity and improved annotation.</title>
        <authorList>
            <person name="Wang L."/>
            <person name="Zhu T."/>
            <person name="Rodriguez J.C."/>
            <person name="Deal K.R."/>
            <person name="Dubcovsky J."/>
            <person name="McGuire P.E."/>
            <person name="Lux T."/>
            <person name="Spannagl M."/>
            <person name="Mayer K.F.X."/>
            <person name="Baldrich P."/>
            <person name="Meyers B.C."/>
            <person name="Huo N."/>
            <person name="Gu Y.Q."/>
            <person name="Zhou H."/>
            <person name="Devos K.M."/>
            <person name="Bennetzen J.L."/>
            <person name="Unver T."/>
            <person name="Budak H."/>
            <person name="Gulick P.J."/>
            <person name="Galiba G."/>
            <person name="Kalapos B."/>
            <person name="Nelson D.R."/>
            <person name="Li P."/>
            <person name="You F.M."/>
            <person name="Luo M.C."/>
            <person name="Dvorak J."/>
        </authorList>
    </citation>
    <scope>NUCLEOTIDE SEQUENCE [LARGE SCALE GENOMIC DNA]</scope>
    <source>
        <strain evidence="6">cv. AL8/78</strain>
    </source>
</reference>
<keyword evidence="3" id="KW-0479">Metal-binding</keyword>
<dbReference type="PANTHER" id="PTHR31225:SF212">
    <property type="entry name" value="TERPENE SYNTHASE"/>
    <property type="match status" value="1"/>
</dbReference>
<organism evidence="6 7">
    <name type="scientific">Aegilops tauschii subsp. strangulata</name>
    <name type="common">Goatgrass</name>
    <dbReference type="NCBI Taxonomy" id="200361"/>
    <lineage>
        <taxon>Eukaryota</taxon>
        <taxon>Viridiplantae</taxon>
        <taxon>Streptophyta</taxon>
        <taxon>Embryophyta</taxon>
        <taxon>Tracheophyta</taxon>
        <taxon>Spermatophyta</taxon>
        <taxon>Magnoliopsida</taxon>
        <taxon>Liliopsida</taxon>
        <taxon>Poales</taxon>
        <taxon>Poaceae</taxon>
        <taxon>BOP clade</taxon>
        <taxon>Pooideae</taxon>
        <taxon>Triticodae</taxon>
        <taxon>Triticeae</taxon>
        <taxon>Triticinae</taxon>
        <taxon>Aegilops</taxon>
    </lineage>
</organism>
<name>A0A453T2C2_AEGTS</name>
<reference evidence="7" key="1">
    <citation type="journal article" date="2014" name="Science">
        <title>Ancient hybridizations among the ancestral genomes of bread wheat.</title>
        <authorList>
            <consortium name="International Wheat Genome Sequencing Consortium,"/>
            <person name="Marcussen T."/>
            <person name="Sandve S.R."/>
            <person name="Heier L."/>
            <person name="Spannagl M."/>
            <person name="Pfeifer M."/>
            <person name="Jakobsen K.S."/>
            <person name="Wulff B.B."/>
            <person name="Steuernagel B."/>
            <person name="Mayer K.F."/>
            <person name="Olsen O.A."/>
        </authorList>
    </citation>
    <scope>NUCLEOTIDE SEQUENCE [LARGE SCALE GENOMIC DNA]</scope>
    <source>
        <strain evidence="7">cv. AL8/78</strain>
    </source>
</reference>
<dbReference type="InterPro" id="IPR036965">
    <property type="entry name" value="Terpene_synth_N_sf"/>
</dbReference>
<dbReference type="GO" id="GO:0000287">
    <property type="term" value="F:magnesium ion binding"/>
    <property type="evidence" value="ECO:0007669"/>
    <property type="project" value="InterPro"/>
</dbReference>
<dbReference type="SUPFAM" id="SSF48576">
    <property type="entry name" value="Terpenoid synthases"/>
    <property type="match status" value="1"/>
</dbReference>
<dbReference type="Pfam" id="PF01397">
    <property type="entry name" value="Terpene_synth"/>
    <property type="match status" value="1"/>
</dbReference>
<sequence length="609" mass="69170">PELPESHPGDFVFQLLKCLCLSSVSFMINLISSSLATTAAAGTHVLFKGCRLPCPWRNNLANTANIYFMASRGATTPGKPSSFEPSVWGDFFINYEPQPLQSCEEWMRVRVIKLKEEVCMLFKGCNRAVRKMMLVDVLQHLGLDHHFEEQINTALSEILESEFSSYNLHDVALRFRLLREHGCWISPDVFDKFKDENGSLREDITKEPRGLLSLYNAAHLLVHGETSLEEAIAFARHHLKSMRGSLKSPLAKQVKRALHLPLPRTYRRVETVHFISEYKEDEGHNPILLELAKLDFNLHQHLHLKELKSMTKWWKELSEFIGLSYVRDRVVENYLWSFVVHYEEHFGLARVISAKINVLLTIMDDTHDDHATIEECQMLHEAAQRWDGSAISLLPEYLKRFYKELLGNIKEIGDEMATSGNYKIAYIKKQFQNQFSYYLQEAQWTHKCHKPSFDEQVNLGVMTICVPTVSVCGMAAMGDAMPKEALDWVVGLPDAIIASGKIARFMNDIAAFNRVKSKGGAASSVECYMAEHGVTREVAIAKIGSLIEDGWKSLNQARFGDRALLPAVQRVINLALSFPLYYGGGNDAFTVSTRLRETIEILFVNPIPM</sequence>
<dbReference type="CDD" id="cd00684">
    <property type="entry name" value="Terpene_cyclase_plant_C1"/>
    <property type="match status" value="1"/>
</dbReference>
<evidence type="ECO:0000256" key="3">
    <source>
        <dbReference type="ARBA" id="ARBA00022723"/>
    </source>
</evidence>
<reference evidence="7" key="2">
    <citation type="journal article" date="2017" name="Nat. Plants">
        <title>The Aegilops tauschii genome reveals multiple impacts of transposons.</title>
        <authorList>
            <person name="Zhao G."/>
            <person name="Zou C."/>
            <person name="Li K."/>
            <person name="Wang K."/>
            <person name="Li T."/>
            <person name="Gao L."/>
            <person name="Zhang X."/>
            <person name="Wang H."/>
            <person name="Yang Z."/>
            <person name="Liu X."/>
            <person name="Jiang W."/>
            <person name="Mao L."/>
            <person name="Kong X."/>
            <person name="Jiao Y."/>
            <person name="Jia J."/>
        </authorList>
    </citation>
    <scope>NUCLEOTIDE SEQUENCE [LARGE SCALE GENOMIC DNA]</scope>
    <source>
        <strain evidence="7">cv. AL8/78</strain>
    </source>
</reference>
<dbReference type="InterPro" id="IPR001906">
    <property type="entry name" value="Terpene_synth_N"/>
</dbReference>
<dbReference type="PANTHER" id="PTHR31225">
    <property type="entry name" value="OS04G0344100 PROTEIN-RELATED"/>
    <property type="match status" value="1"/>
</dbReference>
<protein>
    <submittedName>
        <fullName evidence="6">Uncharacterized protein</fullName>
    </submittedName>
</protein>
<evidence type="ECO:0000313" key="6">
    <source>
        <dbReference type="EnsemblPlants" id="AET7Gv21202400.1"/>
    </source>
</evidence>
<comment type="cofactor">
    <cofactor evidence="1">
        <name>Mn(2+)</name>
        <dbReference type="ChEBI" id="CHEBI:29035"/>
    </cofactor>
</comment>
<dbReference type="InterPro" id="IPR008949">
    <property type="entry name" value="Isoprenoid_synthase_dom_sf"/>
</dbReference>
<dbReference type="SFLD" id="SFLDS00005">
    <property type="entry name" value="Isoprenoid_Synthase_Type_I"/>
    <property type="match status" value="1"/>
</dbReference>
<dbReference type="InterPro" id="IPR008930">
    <property type="entry name" value="Terpenoid_cyclase/PrenylTrfase"/>
</dbReference>
<feature type="domain" description="Terpene synthase N-terminal" evidence="4">
    <location>
        <begin position="87"/>
        <end position="258"/>
    </location>
</feature>
<evidence type="ECO:0000259" key="5">
    <source>
        <dbReference type="Pfam" id="PF03936"/>
    </source>
</evidence>
<feature type="domain" description="Terpene synthase metal-binding" evidence="5">
    <location>
        <begin position="321"/>
        <end position="552"/>
    </location>
</feature>
<dbReference type="SUPFAM" id="SSF48239">
    <property type="entry name" value="Terpenoid cyclases/Protein prenyltransferases"/>
    <property type="match status" value="1"/>
</dbReference>
<keyword evidence="7" id="KW-1185">Reference proteome</keyword>
<dbReference type="InterPro" id="IPR044814">
    <property type="entry name" value="Terpene_cyclase_plant_C1"/>
</dbReference>
<dbReference type="Gene3D" id="1.10.600.10">
    <property type="entry name" value="Farnesyl Diphosphate Synthase"/>
    <property type="match status" value="1"/>
</dbReference>